<dbReference type="InterPro" id="IPR020904">
    <property type="entry name" value="Sc_DH/Rdtase_CS"/>
</dbReference>
<dbReference type="SUPFAM" id="SSF51735">
    <property type="entry name" value="NAD(P)-binding Rossmann-fold domains"/>
    <property type="match status" value="1"/>
</dbReference>
<keyword evidence="3" id="KW-1185">Reference proteome</keyword>
<dbReference type="Gene3D" id="3.40.50.720">
    <property type="entry name" value="NAD(P)-binding Rossmann-like Domain"/>
    <property type="match status" value="1"/>
</dbReference>
<dbReference type="PROSITE" id="PS00061">
    <property type="entry name" value="ADH_SHORT"/>
    <property type="match status" value="1"/>
</dbReference>
<evidence type="ECO:0000313" key="3">
    <source>
        <dbReference type="Proteomes" id="UP000192315"/>
    </source>
</evidence>
<dbReference type="CDD" id="cd05233">
    <property type="entry name" value="SDR_c"/>
    <property type="match status" value="1"/>
</dbReference>
<dbReference type="AlphaFoldDB" id="A0A8G2FY31"/>
<reference evidence="2 3" key="1">
    <citation type="submission" date="2017-04" db="EMBL/GenBank/DDBJ databases">
        <authorList>
            <person name="Varghese N."/>
            <person name="Submissions S."/>
        </authorList>
    </citation>
    <scope>NUCLEOTIDE SEQUENCE [LARGE SCALE GENOMIC DNA]</scope>
    <source>
        <strain evidence="2 3">DSM 9789</strain>
    </source>
</reference>
<protein>
    <submittedName>
        <fullName evidence="2">NAD(P)-dependent dehydrogenase, short-chain alcohol dehydrogenase family</fullName>
    </submittedName>
</protein>
<accession>A0A8G2FY31</accession>
<comment type="caution">
    <text evidence="2">The sequence shown here is derived from an EMBL/GenBank/DDBJ whole genome shotgun (WGS) entry which is preliminary data.</text>
</comment>
<dbReference type="Proteomes" id="UP000192315">
    <property type="component" value="Unassembled WGS sequence"/>
</dbReference>
<dbReference type="RefSeq" id="WP_084273241.1">
    <property type="nucleotide sequence ID" value="NZ_FWYE01000005.1"/>
</dbReference>
<evidence type="ECO:0000256" key="1">
    <source>
        <dbReference type="ARBA" id="ARBA00006484"/>
    </source>
</evidence>
<proteinExistence type="inferred from homology"/>
<dbReference type="NCBIfam" id="NF005007">
    <property type="entry name" value="PRK06398.1"/>
    <property type="match status" value="1"/>
</dbReference>
<dbReference type="PRINTS" id="PR00080">
    <property type="entry name" value="SDRFAMILY"/>
</dbReference>
<sequence>MRGLKNKNVIVTGGSKGIGAAIVSRFIDEGSNVFSISRSMPEKMINKVKYLKCDVSNEDEVYNTINEISSQCGNIDVLVNNAGIEKYASLGKTDSGTWNEIINTNMNSVFYVSREVIKHMKTGSIVNVSSVQANIVTRNAAAYVTSKHAIIGITKSIAVDYAPAIRCNAVLPGTIDTPLVDMAAMLEVGKDPEKIARKKLEWGNLYPMRRIGRPDEVASVVAFLASDESSFITGSSIYVDGGLSVLAPVSTPDK</sequence>
<comment type="similarity">
    <text evidence="1">Belongs to the short-chain dehydrogenases/reductases (SDR) family.</text>
</comment>
<dbReference type="FunFam" id="3.40.50.720:FF:000084">
    <property type="entry name" value="Short-chain dehydrogenase reductase"/>
    <property type="match status" value="1"/>
</dbReference>
<organism evidence="2 3">
    <name type="scientific">Picrophilus torridus (strain ATCC 700027 / DSM 9790 / JCM 10055 / NBRC 100828 / KAW 2/3)</name>
    <dbReference type="NCBI Taxonomy" id="1122961"/>
    <lineage>
        <taxon>Archaea</taxon>
        <taxon>Methanobacteriati</taxon>
        <taxon>Thermoplasmatota</taxon>
        <taxon>Thermoplasmata</taxon>
        <taxon>Thermoplasmatales</taxon>
        <taxon>Picrophilaceae</taxon>
        <taxon>Picrophilus</taxon>
    </lineage>
</organism>
<name>A0A8G2FY31_PICTO</name>
<dbReference type="PRINTS" id="PR00081">
    <property type="entry name" value="GDHRDH"/>
</dbReference>
<dbReference type="Pfam" id="PF13561">
    <property type="entry name" value="adh_short_C2"/>
    <property type="match status" value="1"/>
</dbReference>
<evidence type="ECO:0000313" key="2">
    <source>
        <dbReference type="EMBL" id="SMD31576.1"/>
    </source>
</evidence>
<gene>
    <name evidence="2" type="ORF">SAMN02745355_1528</name>
</gene>
<dbReference type="InterPro" id="IPR036291">
    <property type="entry name" value="NAD(P)-bd_dom_sf"/>
</dbReference>
<dbReference type="GO" id="GO:0016616">
    <property type="term" value="F:oxidoreductase activity, acting on the CH-OH group of donors, NAD or NADP as acceptor"/>
    <property type="evidence" value="ECO:0007669"/>
    <property type="project" value="TreeGrafter"/>
</dbReference>
<dbReference type="EMBL" id="FWYE01000005">
    <property type="protein sequence ID" value="SMD31576.1"/>
    <property type="molecule type" value="Genomic_DNA"/>
</dbReference>
<dbReference type="InterPro" id="IPR002347">
    <property type="entry name" value="SDR_fam"/>
</dbReference>
<dbReference type="PANTHER" id="PTHR42760">
    <property type="entry name" value="SHORT-CHAIN DEHYDROGENASES/REDUCTASES FAMILY MEMBER"/>
    <property type="match status" value="1"/>
</dbReference>